<dbReference type="AlphaFoldDB" id="A0AA86N9E3"/>
<organism evidence="1">
    <name type="scientific">Hexamita inflata</name>
    <dbReference type="NCBI Taxonomy" id="28002"/>
    <lineage>
        <taxon>Eukaryota</taxon>
        <taxon>Metamonada</taxon>
        <taxon>Diplomonadida</taxon>
        <taxon>Hexamitidae</taxon>
        <taxon>Hexamitinae</taxon>
        <taxon>Hexamita</taxon>
    </lineage>
</organism>
<proteinExistence type="predicted"/>
<name>A0AA86N9E3_9EUKA</name>
<evidence type="ECO:0000313" key="2">
    <source>
        <dbReference type="EMBL" id="CAI9977074.1"/>
    </source>
</evidence>
<comment type="caution">
    <text evidence="1">The sequence shown here is derived from an EMBL/GenBank/DDBJ whole genome shotgun (WGS) entry which is preliminary data.</text>
</comment>
<evidence type="ECO:0000313" key="3">
    <source>
        <dbReference type="EMBL" id="CAL5988000.1"/>
    </source>
</evidence>
<reference evidence="1" key="1">
    <citation type="submission" date="2023-06" db="EMBL/GenBank/DDBJ databases">
        <authorList>
            <person name="Kurt Z."/>
        </authorList>
    </citation>
    <scope>NUCLEOTIDE SEQUENCE</scope>
</reference>
<evidence type="ECO:0000313" key="5">
    <source>
        <dbReference type="Proteomes" id="UP001642409"/>
    </source>
</evidence>
<gene>
    <name evidence="3" type="ORF">HINF_LOCUS10156</name>
    <name evidence="1" type="ORF">HINF_LOCUS2875</name>
    <name evidence="2" type="ORF">HINF_LOCUS64719</name>
    <name evidence="4" type="ORF">HINF_LOCUS68765</name>
</gene>
<dbReference type="EMBL" id="CAXDID020000022">
    <property type="protein sequence ID" value="CAL5988000.1"/>
    <property type="molecule type" value="Genomic_DNA"/>
</dbReference>
<protein>
    <submittedName>
        <fullName evidence="3">Hypothetical_protein</fullName>
    </submittedName>
</protein>
<dbReference type="EMBL" id="CAXDID020000491">
    <property type="protein sequence ID" value="CAL6097135.1"/>
    <property type="molecule type" value="Genomic_DNA"/>
</dbReference>
<dbReference type="Proteomes" id="UP001642409">
    <property type="component" value="Unassembled WGS sequence"/>
</dbReference>
<evidence type="ECO:0000313" key="4">
    <source>
        <dbReference type="EMBL" id="CAL6097135.1"/>
    </source>
</evidence>
<sequence>MQLLEYSKSILQLNMLSLDADNRFLRELFEDVVVSSFNSFCIKTDVDNKRIRFDLQISVTNRDMLSSDVSDHALAICNNNHEKFRSLQLQTATHGLIFILLSSSLAQ</sequence>
<evidence type="ECO:0000313" key="1">
    <source>
        <dbReference type="EMBL" id="CAI9915230.1"/>
    </source>
</evidence>
<dbReference type="EMBL" id="CATOUU010000066">
    <property type="protein sequence ID" value="CAI9915230.1"/>
    <property type="molecule type" value="Genomic_DNA"/>
</dbReference>
<dbReference type="EMBL" id="CATOUU010001177">
    <property type="protein sequence ID" value="CAI9977074.1"/>
    <property type="molecule type" value="Genomic_DNA"/>
</dbReference>
<accession>A0AA86N9E3</accession>
<keyword evidence="5" id="KW-1185">Reference proteome</keyword>
<reference evidence="3 5" key="2">
    <citation type="submission" date="2024-07" db="EMBL/GenBank/DDBJ databases">
        <authorList>
            <person name="Akdeniz Z."/>
        </authorList>
    </citation>
    <scope>NUCLEOTIDE SEQUENCE [LARGE SCALE GENOMIC DNA]</scope>
</reference>